<proteinExistence type="predicted"/>
<keyword evidence="1" id="KW-0732">Signal</keyword>
<evidence type="ECO:0000313" key="2">
    <source>
        <dbReference type="EMBL" id="QIN27939.1"/>
    </source>
</evidence>
<evidence type="ECO:0000313" key="3">
    <source>
        <dbReference type="Proteomes" id="UP000501518"/>
    </source>
</evidence>
<name>A0A6G8KT39_9MICO</name>
<gene>
    <name evidence="2" type="ORF">EW640_00565</name>
</gene>
<organism evidence="2 3">
    <name type="scientific">Brevibacterium luteolum</name>
    <dbReference type="NCBI Taxonomy" id="199591"/>
    <lineage>
        <taxon>Bacteria</taxon>
        <taxon>Bacillati</taxon>
        <taxon>Actinomycetota</taxon>
        <taxon>Actinomycetes</taxon>
        <taxon>Micrococcales</taxon>
        <taxon>Brevibacteriaceae</taxon>
        <taxon>Brevibacterium</taxon>
    </lineage>
</organism>
<evidence type="ECO:0000256" key="1">
    <source>
        <dbReference type="SAM" id="SignalP"/>
    </source>
</evidence>
<dbReference type="AlphaFoldDB" id="A0A6G8KT39"/>
<dbReference type="KEGG" id="blut:EW640_00565"/>
<protein>
    <submittedName>
        <fullName evidence="2">Uncharacterized protein</fullName>
    </submittedName>
</protein>
<feature type="chain" id="PRO_5026346658" evidence="1">
    <location>
        <begin position="24"/>
        <end position="111"/>
    </location>
</feature>
<dbReference type="EMBL" id="CP035810">
    <property type="protein sequence ID" value="QIN27939.1"/>
    <property type="molecule type" value="Genomic_DNA"/>
</dbReference>
<reference evidence="2 3" key="1">
    <citation type="submission" date="2019-02" db="EMBL/GenBank/DDBJ databases">
        <title>Complete Genome Sequence and Methylome Analysis of Brevibacterium luteolum NEB1784.</title>
        <authorList>
            <person name="Fomenkov A."/>
            <person name="Roberts R.J."/>
        </authorList>
    </citation>
    <scope>NUCLEOTIDE SEQUENCE [LARGE SCALE GENOMIC DNA]</scope>
    <source>
        <strain evidence="2 3">NEB1784</strain>
    </source>
</reference>
<sequence length="111" mass="11284">MKSLFFAAVGTVALTLFAGPATAAQPPNMQERAVISEEIGLSVDWDVSAGAGAFEAVVTDASTGEEVADISKFVNSEDVIVSTDGTVTVDAQNASTSNNAQAAQCSKTVTI</sequence>
<accession>A0A6G8KT39</accession>
<feature type="signal peptide" evidence="1">
    <location>
        <begin position="1"/>
        <end position="23"/>
    </location>
</feature>
<dbReference type="RefSeq" id="WP_165882511.1">
    <property type="nucleotide sequence ID" value="NZ_CP035810.1"/>
</dbReference>
<dbReference type="Proteomes" id="UP000501518">
    <property type="component" value="Chromosome"/>
</dbReference>